<organism evidence="2 3">
    <name type="scientific">Marinobacter metalliresistant</name>
    <dbReference type="NCBI Taxonomy" id="2961995"/>
    <lineage>
        <taxon>Bacteria</taxon>
        <taxon>Pseudomonadati</taxon>
        <taxon>Pseudomonadota</taxon>
        <taxon>Gammaproteobacteria</taxon>
        <taxon>Pseudomonadales</taxon>
        <taxon>Marinobacteraceae</taxon>
        <taxon>Marinobacter</taxon>
    </lineage>
</organism>
<keyword evidence="1" id="KW-0472">Membrane</keyword>
<feature type="transmembrane region" description="Helical" evidence="1">
    <location>
        <begin position="12"/>
        <end position="34"/>
    </location>
</feature>
<dbReference type="EMBL" id="CP101118">
    <property type="protein sequence ID" value="WZF90147.1"/>
    <property type="molecule type" value="Genomic_DNA"/>
</dbReference>
<keyword evidence="1" id="KW-1133">Transmembrane helix</keyword>
<keyword evidence="1" id="KW-0812">Transmembrane</keyword>
<accession>A0ABZ2W5X1</accession>
<keyword evidence="3" id="KW-1185">Reference proteome</keyword>
<gene>
    <name evidence="2" type="ORF">NLK58_08145</name>
</gene>
<sequence length="160" mass="18838">MTSPTDNLRGPWITFLAHLFLILVAWTVFIKYLFPVGFALVSGEAWTTYIYWDLWPAAHLWLAWALLVRPRYTRMLAIGMSVVEIFIITTLFIWFLADPEWSIWRTNWFVNKVFVLAAFVLVLGTALCRPEALKGHSERRIEVPERRVLQSLTHRPDREY</sequence>
<dbReference type="RefSeq" id="WP_205422286.1">
    <property type="nucleotide sequence ID" value="NZ_CP101118.1"/>
</dbReference>
<proteinExistence type="predicted"/>
<evidence type="ECO:0000313" key="3">
    <source>
        <dbReference type="Proteomes" id="UP001475781"/>
    </source>
</evidence>
<reference evidence="2 3" key="1">
    <citation type="submission" date="2022-07" db="EMBL/GenBank/DDBJ databases">
        <title>A copper resistant bacterium isolated from sediment samples of deep sea hydrothermal areas.</title>
        <authorList>
            <person name="Zeng X."/>
        </authorList>
    </citation>
    <scope>NUCLEOTIDE SEQUENCE [LARGE SCALE GENOMIC DNA]</scope>
    <source>
        <strain evidence="3">CuT 6</strain>
    </source>
</reference>
<name>A0ABZ2W5X1_9GAMM</name>
<evidence type="ECO:0000313" key="2">
    <source>
        <dbReference type="EMBL" id="WZF90147.1"/>
    </source>
</evidence>
<evidence type="ECO:0000256" key="1">
    <source>
        <dbReference type="SAM" id="Phobius"/>
    </source>
</evidence>
<protein>
    <submittedName>
        <fullName evidence="2">Uncharacterized protein</fullName>
    </submittedName>
</protein>
<feature type="transmembrane region" description="Helical" evidence="1">
    <location>
        <begin position="75"/>
        <end position="97"/>
    </location>
</feature>
<feature type="transmembrane region" description="Helical" evidence="1">
    <location>
        <begin position="49"/>
        <end position="68"/>
    </location>
</feature>
<dbReference type="Proteomes" id="UP001475781">
    <property type="component" value="Chromosome"/>
</dbReference>
<feature type="transmembrane region" description="Helical" evidence="1">
    <location>
        <begin position="109"/>
        <end position="128"/>
    </location>
</feature>